<dbReference type="EMBL" id="LHXX01000033">
    <property type="protein sequence ID" value="KXB01929.1"/>
    <property type="molecule type" value="Genomic_DNA"/>
</dbReference>
<sequence length="130" mass="15633">MKLQRQLSRERGGEEYHKWVIVLPPSQMEELEWEEGLELKSIVNDNSLTIRPMTEEEKKEKSEEKMSYEEFKETVKEVLEKAEEAMVWTKVREEGDLEQKVPSNVWVRRLEEDIGLIREKKGNRTVWRLE</sequence>
<gene>
    <name evidence="1" type="ORF">AKJ43_02840</name>
</gene>
<accession>A0A133V657</accession>
<reference evidence="1 2" key="1">
    <citation type="journal article" date="2016" name="Sci. Rep.">
        <title>Metabolic traits of an uncultured archaeal lineage -MSBL1- from brine pools of the Red Sea.</title>
        <authorList>
            <person name="Mwirichia R."/>
            <person name="Alam I."/>
            <person name="Rashid M."/>
            <person name="Vinu M."/>
            <person name="Ba-Alawi W."/>
            <person name="Anthony Kamau A."/>
            <person name="Kamanda Ngugi D."/>
            <person name="Goker M."/>
            <person name="Klenk H.P."/>
            <person name="Bajic V."/>
            <person name="Stingl U."/>
        </authorList>
    </citation>
    <scope>NUCLEOTIDE SEQUENCE [LARGE SCALE GENOMIC DNA]</scope>
    <source>
        <strain evidence="1">SCGC-AAA261D19</strain>
    </source>
</reference>
<organism evidence="1 2">
    <name type="scientific">candidate division MSBL1 archaeon SCGC-AAA261D19</name>
    <dbReference type="NCBI Taxonomy" id="1698273"/>
    <lineage>
        <taxon>Archaea</taxon>
        <taxon>Methanobacteriati</taxon>
        <taxon>Methanobacteriota</taxon>
        <taxon>candidate division MSBL1</taxon>
    </lineage>
</organism>
<proteinExistence type="predicted"/>
<name>A0A133V657_9EURY</name>
<dbReference type="AlphaFoldDB" id="A0A133V657"/>
<evidence type="ECO:0000313" key="1">
    <source>
        <dbReference type="EMBL" id="KXB01929.1"/>
    </source>
</evidence>
<comment type="caution">
    <text evidence="1">The sequence shown here is derived from an EMBL/GenBank/DDBJ whole genome shotgun (WGS) entry which is preliminary data.</text>
</comment>
<evidence type="ECO:0000313" key="2">
    <source>
        <dbReference type="Proteomes" id="UP000070400"/>
    </source>
</evidence>
<protein>
    <submittedName>
        <fullName evidence="1">Uncharacterized protein</fullName>
    </submittedName>
</protein>
<dbReference type="Proteomes" id="UP000070400">
    <property type="component" value="Unassembled WGS sequence"/>
</dbReference>
<keyword evidence="2" id="KW-1185">Reference proteome</keyword>